<keyword evidence="3" id="KW-1185">Reference proteome</keyword>
<name>A0A1Y1I4K6_KLENI</name>
<sequence length="122" mass="12600">MESRGSSGVYLLTSAAARLWRVLARACDCGGHRHSLARAGARSRTSGDGDGDFVANGPGSSAATGRRVAGRASKALAPTRSDVSQQPPLHPSRVRQLSSWQAAAGAAVLSFCRRPSEHASSS</sequence>
<dbReference type="Proteomes" id="UP000054558">
    <property type="component" value="Unassembled WGS sequence"/>
</dbReference>
<gene>
    <name evidence="2" type="ORF">KFL_002580200</name>
</gene>
<evidence type="ECO:0000256" key="1">
    <source>
        <dbReference type="SAM" id="MobiDB-lite"/>
    </source>
</evidence>
<reference evidence="2 3" key="1">
    <citation type="journal article" date="2014" name="Nat. Commun.">
        <title>Klebsormidium flaccidum genome reveals primary factors for plant terrestrial adaptation.</title>
        <authorList>
            <person name="Hori K."/>
            <person name="Maruyama F."/>
            <person name="Fujisawa T."/>
            <person name="Togashi T."/>
            <person name="Yamamoto N."/>
            <person name="Seo M."/>
            <person name="Sato S."/>
            <person name="Yamada T."/>
            <person name="Mori H."/>
            <person name="Tajima N."/>
            <person name="Moriyama T."/>
            <person name="Ikeuchi M."/>
            <person name="Watanabe M."/>
            <person name="Wada H."/>
            <person name="Kobayashi K."/>
            <person name="Saito M."/>
            <person name="Masuda T."/>
            <person name="Sasaki-Sekimoto Y."/>
            <person name="Mashiguchi K."/>
            <person name="Awai K."/>
            <person name="Shimojima M."/>
            <person name="Masuda S."/>
            <person name="Iwai M."/>
            <person name="Nobusawa T."/>
            <person name="Narise T."/>
            <person name="Kondo S."/>
            <person name="Saito H."/>
            <person name="Sato R."/>
            <person name="Murakawa M."/>
            <person name="Ihara Y."/>
            <person name="Oshima-Yamada Y."/>
            <person name="Ohtaka K."/>
            <person name="Satoh M."/>
            <person name="Sonobe K."/>
            <person name="Ishii M."/>
            <person name="Ohtani R."/>
            <person name="Kanamori-Sato M."/>
            <person name="Honoki R."/>
            <person name="Miyazaki D."/>
            <person name="Mochizuki H."/>
            <person name="Umetsu J."/>
            <person name="Higashi K."/>
            <person name="Shibata D."/>
            <person name="Kamiya Y."/>
            <person name="Sato N."/>
            <person name="Nakamura Y."/>
            <person name="Tabata S."/>
            <person name="Ida S."/>
            <person name="Kurokawa K."/>
            <person name="Ohta H."/>
        </authorList>
    </citation>
    <scope>NUCLEOTIDE SEQUENCE [LARGE SCALE GENOMIC DNA]</scope>
    <source>
        <strain evidence="2 3">NIES-2285</strain>
    </source>
</reference>
<dbReference type="AlphaFoldDB" id="A0A1Y1I4K6"/>
<organism evidence="2 3">
    <name type="scientific">Klebsormidium nitens</name>
    <name type="common">Green alga</name>
    <name type="synonym">Ulothrix nitens</name>
    <dbReference type="NCBI Taxonomy" id="105231"/>
    <lineage>
        <taxon>Eukaryota</taxon>
        <taxon>Viridiplantae</taxon>
        <taxon>Streptophyta</taxon>
        <taxon>Klebsormidiophyceae</taxon>
        <taxon>Klebsormidiales</taxon>
        <taxon>Klebsormidiaceae</taxon>
        <taxon>Klebsormidium</taxon>
    </lineage>
</organism>
<accession>A0A1Y1I4K6</accession>
<evidence type="ECO:0000313" key="3">
    <source>
        <dbReference type="Proteomes" id="UP000054558"/>
    </source>
</evidence>
<dbReference type="EMBL" id="DF237207">
    <property type="protein sequence ID" value="GAQ85870.1"/>
    <property type="molecule type" value="Genomic_DNA"/>
</dbReference>
<evidence type="ECO:0000313" key="2">
    <source>
        <dbReference type="EMBL" id="GAQ85870.1"/>
    </source>
</evidence>
<feature type="region of interest" description="Disordered" evidence="1">
    <location>
        <begin position="37"/>
        <end position="97"/>
    </location>
</feature>
<proteinExistence type="predicted"/>
<protein>
    <submittedName>
        <fullName evidence="2">Uncharacterized protein</fullName>
    </submittedName>
</protein>